<reference evidence="1" key="1">
    <citation type="journal article" date="2014" name="Front. Microbiol.">
        <title>High frequency of phylogenetically diverse reductive dehalogenase-homologous genes in deep subseafloor sedimentary metagenomes.</title>
        <authorList>
            <person name="Kawai M."/>
            <person name="Futagami T."/>
            <person name="Toyoda A."/>
            <person name="Takaki Y."/>
            <person name="Nishi S."/>
            <person name="Hori S."/>
            <person name="Arai W."/>
            <person name="Tsubouchi T."/>
            <person name="Morono Y."/>
            <person name="Uchiyama I."/>
            <person name="Ito T."/>
            <person name="Fujiyama A."/>
            <person name="Inagaki F."/>
            <person name="Takami H."/>
        </authorList>
    </citation>
    <scope>NUCLEOTIDE SEQUENCE</scope>
    <source>
        <strain evidence="1">Expedition CK06-06</strain>
    </source>
</reference>
<sequence length="50" mass="6081">MKKLIRLIKKFDVSLKIHYGKNGFGQWGWYIRVDYKEVYSETLRSAVRKM</sequence>
<proteinExistence type="predicted"/>
<gene>
    <name evidence="1" type="ORF">S03H2_68974</name>
</gene>
<organism evidence="1">
    <name type="scientific">marine sediment metagenome</name>
    <dbReference type="NCBI Taxonomy" id="412755"/>
    <lineage>
        <taxon>unclassified sequences</taxon>
        <taxon>metagenomes</taxon>
        <taxon>ecological metagenomes</taxon>
    </lineage>
</organism>
<dbReference type="AlphaFoldDB" id="X1LHE9"/>
<protein>
    <submittedName>
        <fullName evidence="1">Uncharacterized protein</fullName>
    </submittedName>
</protein>
<feature type="non-terminal residue" evidence="1">
    <location>
        <position position="50"/>
    </location>
</feature>
<name>X1LHE9_9ZZZZ</name>
<evidence type="ECO:0000313" key="1">
    <source>
        <dbReference type="EMBL" id="GAH93568.1"/>
    </source>
</evidence>
<accession>X1LHE9</accession>
<comment type="caution">
    <text evidence="1">The sequence shown here is derived from an EMBL/GenBank/DDBJ whole genome shotgun (WGS) entry which is preliminary data.</text>
</comment>
<dbReference type="EMBL" id="BARU01045464">
    <property type="protein sequence ID" value="GAH93568.1"/>
    <property type="molecule type" value="Genomic_DNA"/>
</dbReference>